<feature type="chain" id="PRO_5026814589" evidence="1">
    <location>
        <begin position="21"/>
        <end position="324"/>
    </location>
</feature>
<evidence type="ECO:0000313" key="3">
    <source>
        <dbReference type="Proteomes" id="UP000501534"/>
    </source>
</evidence>
<feature type="signal peptide" evidence="1">
    <location>
        <begin position="1"/>
        <end position="20"/>
    </location>
</feature>
<name>A0A6M4GVF1_9PROT</name>
<keyword evidence="1" id="KW-0732">Signal</keyword>
<accession>A0A6M4GVF1</accession>
<dbReference type="KEGG" id="uru:DSM104443_02354"/>
<dbReference type="AlphaFoldDB" id="A0A6M4GVF1"/>
<evidence type="ECO:0000313" key="2">
    <source>
        <dbReference type="EMBL" id="QJR11281.1"/>
    </source>
</evidence>
<organism evidence="2 3">
    <name type="scientific">Usitatibacter rugosus</name>
    <dbReference type="NCBI Taxonomy" id="2732067"/>
    <lineage>
        <taxon>Bacteria</taxon>
        <taxon>Pseudomonadati</taxon>
        <taxon>Pseudomonadota</taxon>
        <taxon>Betaproteobacteria</taxon>
        <taxon>Nitrosomonadales</taxon>
        <taxon>Usitatibacteraceae</taxon>
        <taxon>Usitatibacter</taxon>
    </lineage>
</organism>
<reference evidence="2 3" key="1">
    <citation type="submission" date="2020-04" db="EMBL/GenBank/DDBJ databases">
        <title>Usitatibacter rugosus gen. nov., sp. nov. and Usitatibacter palustris sp. nov., novel members of Usitatibacteraceae fam. nov. within the order Nitrosomonadales isolated from soil.</title>
        <authorList>
            <person name="Huber K.J."/>
            <person name="Neumann-Schaal M."/>
            <person name="Geppert A."/>
            <person name="Luckner M."/>
            <person name="Wanner G."/>
            <person name="Overmann J."/>
        </authorList>
    </citation>
    <scope>NUCLEOTIDE SEQUENCE [LARGE SCALE GENOMIC DNA]</scope>
    <source>
        <strain evidence="2 3">0125_3</strain>
    </source>
</reference>
<dbReference type="Proteomes" id="UP000501534">
    <property type="component" value="Chromosome"/>
</dbReference>
<evidence type="ECO:0000256" key="1">
    <source>
        <dbReference type="SAM" id="SignalP"/>
    </source>
</evidence>
<sequence length="324" mass="35496">MKRWLFALLAALGISSSAQAQFTIDIAGKNPTNIEGLWWNASESGWGAAFTQQFHIIFVTLYTYDASGYPTWYVVTDCRVSGNSCSGALYRAGNGQPLTTQWRSTAGVQQVGFFTATFSGTSAGTLTFTIDGVSAVKSITRTIYNTSGPAPAVETSRQKTERLVGGTWSHTYTLSTTTFTDRFTFGGSLIAAQFAGDFYAVGRDQFNTDVLAGYSTQNDFWGLLNPGITIDEFFTYQFNTLNSVGGCYYLISPAGSTNLSRCYSFSGSRSPPKVFFEPDSGKVLSEQERVELVAGDKTEYVVDQAVLDQYLRAYAARKTYQSRR</sequence>
<dbReference type="RefSeq" id="WP_171092505.1">
    <property type="nucleotide sequence ID" value="NZ_CP053069.1"/>
</dbReference>
<gene>
    <name evidence="2" type="ORF">DSM104443_02354</name>
</gene>
<proteinExistence type="predicted"/>
<protein>
    <submittedName>
        <fullName evidence="2">Uncharacterized protein</fullName>
    </submittedName>
</protein>
<dbReference type="EMBL" id="CP053069">
    <property type="protein sequence ID" value="QJR11281.1"/>
    <property type="molecule type" value="Genomic_DNA"/>
</dbReference>
<keyword evidence="3" id="KW-1185">Reference proteome</keyword>